<accession>A0A2T7NST2</accession>
<feature type="compositionally biased region" description="Acidic residues" evidence="1">
    <location>
        <begin position="715"/>
        <end position="731"/>
    </location>
</feature>
<feature type="compositionally biased region" description="Basic residues" evidence="1">
    <location>
        <begin position="94"/>
        <end position="105"/>
    </location>
</feature>
<dbReference type="PANTHER" id="PTHR15723:SF0">
    <property type="entry name" value="CARBOHYDRATE SULFOTRANSFERASE 15"/>
    <property type="match status" value="1"/>
</dbReference>
<evidence type="ECO:0000256" key="2">
    <source>
        <dbReference type="SAM" id="Phobius"/>
    </source>
</evidence>
<feature type="region of interest" description="Disordered" evidence="1">
    <location>
        <begin position="60"/>
        <end position="258"/>
    </location>
</feature>
<keyword evidence="2" id="KW-0812">Transmembrane</keyword>
<keyword evidence="2" id="KW-0472">Membrane</keyword>
<dbReference type="SUPFAM" id="SSF52540">
    <property type="entry name" value="P-loop containing nucleoside triphosphate hydrolases"/>
    <property type="match status" value="1"/>
</dbReference>
<dbReference type="GO" id="GO:0019319">
    <property type="term" value="P:hexose biosynthetic process"/>
    <property type="evidence" value="ECO:0007669"/>
    <property type="project" value="TreeGrafter"/>
</dbReference>
<gene>
    <name evidence="4" type="ORF">C0Q70_14694</name>
</gene>
<feature type="domain" description="Sulfotransferase" evidence="3">
    <location>
        <begin position="460"/>
        <end position="585"/>
    </location>
</feature>
<protein>
    <recommendedName>
        <fullName evidence="3">Sulfotransferase domain-containing protein</fullName>
    </recommendedName>
</protein>
<evidence type="ECO:0000313" key="4">
    <source>
        <dbReference type="EMBL" id="PVD24224.1"/>
    </source>
</evidence>
<dbReference type="InterPro" id="IPR027417">
    <property type="entry name" value="P-loop_NTPase"/>
</dbReference>
<dbReference type="InterPro" id="IPR000863">
    <property type="entry name" value="Sulfotransferase_dom"/>
</dbReference>
<reference evidence="4 5" key="1">
    <citation type="submission" date="2018-04" db="EMBL/GenBank/DDBJ databases">
        <title>The genome of golden apple snail Pomacea canaliculata provides insight into stress tolerance and invasive adaptation.</title>
        <authorList>
            <person name="Liu C."/>
            <person name="Liu B."/>
            <person name="Ren Y."/>
            <person name="Zhang Y."/>
            <person name="Wang H."/>
            <person name="Li S."/>
            <person name="Jiang F."/>
            <person name="Yin L."/>
            <person name="Zhang G."/>
            <person name="Qian W."/>
            <person name="Fan W."/>
        </authorList>
    </citation>
    <scope>NUCLEOTIDE SEQUENCE [LARGE SCALE GENOMIC DNA]</scope>
    <source>
        <strain evidence="4">SZHN2017</strain>
        <tissue evidence="4">Muscle</tissue>
    </source>
</reference>
<dbReference type="PANTHER" id="PTHR15723">
    <property type="entry name" value="CARBOHYDRATE SULFOTRANSFERASE 15"/>
    <property type="match status" value="1"/>
</dbReference>
<feature type="transmembrane region" description="Helical" evidence="2">
    <location>
        <begin position="37"/>
        <end position="57"/>
    </location>
</feature>
<organism evidence="4 5">
    <name type="scientific">Pomacea canaliculata</name>
    <name type="common">Golden apple snail</name>
    <dbReference type="NCBI Taxonomy" id="400727"/>
    <lineage>
        <taxon>Eukaryota</taxon>
        <taxon>Metazoa</taxon>
        <taxon>Spiralia</taxon>
        <taxon>Lophotrochozoa</taxon>
        <taxon>Mollusca</taxon>
        <taxon>Gastropoda</taxon>
        <taxon>Caenogastropoda</taxon>
        <taxon>Architaenioglossa</taxon>
        <taxon>Ampullarioidea</taxon>
        <taxon>Ampullariidae</taxon>
        <taxon>Pomacea</taxon>
    </lineage>
</organism>
<name>A0A2T7NST2_POMCA</name>
<sequence length="731" mass="81377">MIERKLQKTPSSPDNVQYSRILHVVVVTTMRVHLRGVVISVGVLLSLVVMVAVFNAYDSSSSSQVRGRQPGRSGGRMALRAADDSSDAAASGSRAKKSAAPRARSRSPDGDAVVPSENKISPRSSARLGPSGRTPGMASRGGGGPARPGMASRGDNLDRPAMGARGANSARGGAAGGAGARFGSRNEETSDTLAARPRGGSRQVERMDQDEAVGTTTASKPARGKARGGSPNSKGSKRQANEETVPAAETSGKSRQPKYPEWWEASYPRSAVNGLEETFVGDGPLFPECATTQTVLKLERFGFVEPPNYMTNSKNPCWFENIGKKDLLRCVPYFYIAGVAECGTSDLMTRLLMHPNVMRGSEKAYHWWDRLRYGASATLRFTREHKRTENPVSVKDYARNVVGDSGRNLTRELLYQGKSQAIFGDASPTYMVENTQWDIFAGNDGCLEPRIVPGSFIKHMYPDTRIIIMLRQPVYRLYSRFLARIPNVEEFENATSSLFHTFLVQAVQNYMACFARFSIRQCAYNTSLFINSVVRLSEGMYPIFLEDWLRIFPPEHFMIIRYEDYVQDIEGHLKNVFEFLGLEPLDHSMMLKIVEAPVSRKGPTPEDAGYMLQESVKILTDFYSPFLSKLAHMLNDKKWLFEDVPPPPVATYIQQTYPQQGREAPPAVAETEAKQQADVHDDQEQKKEAEEEQQKQKKKKQNQEDDSLDDNVINDGEEMEDEESEDDKFDV</sequence>
<proteinExistence type="predicted"/>
<evidence type="ECO:0000313" key="5">
    <source>
        <dbReference type="Proteomes" id="UP000245119"/>
    </source>
</evidence>
<keyword evidence="5" id="KW-1185">Reference proteome</keyword>
<dbReference type="InterPro" id="IPR052654">
    <property type="entry name" value="CS_Sulfotransferase"/>
</dbReference>
<comment type="caution">
    <text evidence="4">The sequence shown here is derived from an EMBL/GenBank/DDBJ whole genome shotgun (WGS) entry which is preliminary data.</text>
</comment>
<dbReference type="Pfam" id="PF00685">
    <property type="entry name" value="Sulfotransfer_1"/>
    <property type="match status" value="1"/>
</dbReference>
<dbReference type="STRING" id="400727.A0A2T7NST2"/>
<dbReference type="OrthoDB" id="411451at2759"/>
<dbReference type="Proteomes" id="UP000245119">
    <property type="component" value="Linkage Group LG9"/>
</dbReference>
<dbReference type="Gene3D" id="3.40.50.300">
    <property type="entry name" value="P-loop containing nucleotide triphosphate hydrolases"/>
    <property type="match status" value="1"/>
</dbReference>
<feature type="compositionally biased region" description="Low complexity" evidence="1">
    <location>
        <begin position="161"/>
        <end position="172"/>
    </location>
</feature>
<evidence type="ECO:0000256" key="1">
    <source>
        <dbReference type="SAM" id="MobiDB-lite"/>
    </source>
</evidence>
<dbReference type="EMBL" id="PZQS01000009">
    <property type="protein sequence ID" value="PVD24224.1"/>
    <property type="molecule type" value="Genomic_DNA"/>
</dbReference>
<dbReference type="GO" id="GO:0050659">
    <property type="term" value="F:N-acetylgalactosamine 4-sulfate 6-O-sulfotransferase activity"/>
    <property type="evidence" value="ECO:0007669"/>
    <property type="project" value="TreeGrafter"/>
</dbReference>
<keyword evidence="2" id="KW-1133">Transmembrane helix</keyword>
<feature type="compositionally biased region" description="Basic and acidic residues" evidence="1">
    <location>
        <begin position="671"/>
        <end position="695"/>
    </location>
</feature>
<evidence type="ECO:0000259" key="3">
    <source>
        <dbReference type="Pfam" id="PF00685"/>
    </source>
</evidence>
<feature type="region of interest" description="Disordered" evidence="1">
    <location>
        <begin position="657"/>
        <end position="731"/>
    </location>
</feature>
<dbReference type="AlphaFoldDB" id="A0A2T7NST2"/>